<evidence type="ECO:0000313" key="3">
    <source>
        <dbReference type="Proteomes" id="UP000545386"/>
    </source>
</evidence>
<dbReference type="GO" id="GO:0044877">
    <property type="term" value="F:protein-containing complex binding"/>
    <property type="evidence" value="ECO:0007669"/>
    <property type="project" value="TreeGrafter"/>
</dbReference>
<sequence>MRVLVTGGTGFIGQHLVARLVAEGHEVVVPTRRYAHGRDLLPMPTVNVLQADIHDDAALGRLVSGCDAVVNLVGILHSRRGQPYGPDFRRAHVDLPKKIAKACVAAQVRHFVHVSALGASPSGTSGYARSKADGEKAIRDVYAGQADLYFSILQPSVVFGPEDQFMNLFAKLARCMPVLALAGAHARLQPVYVGDVVKAVTACLSNPKCRNNTYELGGPQAYSLAELVGFAARWSGHPRPATPPSMAATRSSSTALVGFMMRV</sequence>
<dbReference type="PANTHER" id="PTHR12126">
    <property type="entry name" value="NADH-UBIQUINONE OXIDOREDUCTASE 39 KDA SUBUNIT-RELATED"/>
    <property type="match status" value="1"/>
</dbReference>
<organism evidence="2 3">
    <name type="scientific">Pusillimonas minor</name>
    <dbReference type="NCBI Taxonomy" id="2697024"/>
    <lineage>
        <taxon>Bacteria</taxon>
        <taxon>Pseudomonadati</taxon>
        <taxon>Pseudomonadota</taxon>
        <taxon>Betaproteobacteria</taxon>
        <taxon>Burkholderiales</taxon>
        <taxon>Alcaligenaceae</taxon>
        <taxon>Pusillimonas</taxon>
    </lineage>
</organism>
<gene>
    <name evidence="2" type="ORF">GTU67_13475</name>
</gene>
<dbReference type="Pfam" id="PF01370">
    <property type="entry name" value="Epimerase"/>
    <property type="match status" value="1"/>
</dbReference>
<dbReference type="CDD" id="cd05271">
    <property type="entry name" value="NDUFA9_like_SDR_a"/>
    <property type="match status" value="1"/>
</dbReference>
<dbReference type="Proteomes" id="UP000545386">
    <property type="component" value="Unassembled WGS sequence"/>
</dbReference>
<dbReference type="InterPro" id="IPR036291">
    <property type="entry name" value="NAD(P)-bd_dom_sf"/>
</dbReference>
<dbReference type="InterPro" id="IPR001509">
    <property type="entry name" value="Epimerase_deHydtase"/>
</dbReference>
<dbReference type="Gene3D" id="3.40.50.720">
    <property type="entry name" value="NAD(P)-binding Rossmann-like Domain"/>
    <property type="match status" value="1"/>
</dbReference>
<reference evidence="2 3" key="1">
    <citation type="submission" date="2020-08" db="EMBL/GenBank/DDBJ databases">
        <title>Paraeoetvoesia sp. YC-7-48 draft genome sequence.</title>
        <authorList>
            <person name="Yao L."/>
        </authorList>
    </citation>
    <scope>NUCLEOTIDE SEQUENCE [LARGE SCALE GENOMIC DNA]</scope>
    <source>
        <strain evidence="3">YC-7-48</strain>
    </source>
</reference>
<name>A0A842HTF0_9BURK</name>
<feature type="domain" description="NAD-dependent epimerase/dehydratase" evidence="1">
    <location>
        <begin position="3"/>
        <end position="217"/>
    </location>
</feature>
<keyword evidence="3" id="KW-1185">Reference proteome</keyword>
<accession>A0A842HTF0</accession>
<evidence type="ECO:0000259" key="1">
    <source>
        <dbReference type="Pfam" id="PF01370"/>
    </source>
</evidence>
<dbReference type="RefSeq" id="WP_185780573.1">
    <property type="nucleotide sequence ID" value="NZ_JACJUU010000014.1"/>
</dbReference>
<dbReference type="SUPFAM" id="SSF51735">
    <property type="entry name" value="NAD(P)-binding Rossmann-fold domains"/>
    <property type="match status" value="1"/>
</dbReference>
<proteinExistence type="predicted"/>
<dbReference type="InterPro" id="IPR051207">
    <property type="entry name" value="ComplexI_NDUFA9_subunit"/>
</dbReference>
<evidence type="ECO:0000313" key="2">
    <source>
        <dbReference type="EMBL" id="MBC2770918.1"/>
    </source>
</evidence>
<protein>
    <submittedName>
        <fullName evidence="2">Complex I NDUFA9 subunit family protein</fullName>
    </submittedName>
</protein>
<dbReference type="AlphaFoldDB" id="A0A842HTF0"/>
<dbReference type="PANTHER" id="PTHR12126:SF11">
    <property type="entry name" value="NADH DEHYDROGENASE [UBIQUINONE] 1 ALPHA SUBCOMPLEX SUBUNIT 9, MITOCHONDRIAL"/>
    <property type="match status" value="1"/>
</dbReference>
<dbReference type="EMBL" id="JACJUU010000014">
    <property type="protein sequence ID" value="MBC2770918.1"/>
    <property type="molecule type" value="Genomic_DNA"/>
</dbReference>
<comment type="caution">
    <text evidence="2">The sequence shown here is derived from an EMBL/GenBank/DDBJ whole genome shotgun (WGS) entry which is preliminary data.</text>
</comment>